<feature type="compositionally biased region" description="Polar residues" evidence="1">
    <location>
        <begin position="19"/>
        <end position="29"/>
    </location>
</feature>
<accession>M4E693</accession>
<dbReference type="Proteomes" id="UP000011750">
    <property type="component" value="Chromosome A06"/>
</dbReference>
<organism evidence="2 3">
    <name type="scientific">Brassica campestris</name>
    <name type="common">Field mustard</name>
    <dbReference type="NCBI Taxonomy" id="3711"/>
    <lineage>
        <taxon>Eukaryota</taxon>
        <taxon>Viridiplantae</taxon>
        <taxon>Streptophyta</taxon>
        <taxon>Embryophyta</taxon>
        <taxon>Tracheophyta</taxon>
        <taxon>Spermatophyta</taxon>
        <taxon>Magnoliopsida</taxon>
        <taxon>eudicotyledons</taxon>
        <taxon>Gunneridae</taxon>
        <taxon>Pentapetalae</taxon>
        <taxon>rosids</taxon>
        <taxon>malvids</taxon>
        <taxon>Brassicales</taxon>
        <taxon>Brassicaceae</taxon>
        <taxon>Brassiceae</taxon>
        <taxon>Brassica</taxon>
    </lineage>
</organism>
<evidence type="ECO:0000313" key="2">
    <source>
        <dbReference type="EnsemblPlants" id="Bra024297.1-P"/>
    </source>
</evidence>
<protein>
    <submittedName>
        <fullName evidence="2">Uncharacterized protein</fullName>
    </submittedName>
</protein>
<reference evidence="2 3" key="1">
    <citation type="journal article" date="2011" name="Nat. Genet.">
        <title>The genome of the mesopolyploid crop species Brassica rapa.</title>
        <authorList>
            <consortium name="Brassica rapa Genome Sequencing Project Consortium"/>
            <person name="Wang X."/>
            <person name="Wang H."/>
            <person name="Wang J."/>
            <person name="Sun R."/>
            <person name="Wu J."/>
            <person name="Liu S."/>
            <person name="Bai Y."/>
            <person name="Mun J.H."/>
            <person name="Bancroft I."/>
            <person name="Cheng F."/>
            <person name="Huang S."/>
            <person name="Li X."/>
            <person name="Hua W."/>
            <person name="Wang J."/>
            <person name="Wang X."/>
            <person name="Freeling M."/>
            <person name="Pires J.C."/>
            <person name="Paterson A.H."/>
            <person name="Chalhoub B."/>
            <person name="Wang B."/>
            <person name="Hayward A."/>
            <person name="Sharpe A.G."/>
            <person name="Park B.S."/>
            <person name="Weisshaar B."/>
            <person name="Liu B."/>
            <person name="Li B."/>
            <person name="Liu B."/>
            <person name="Tong C."/>
            <person name="Song C."/>
            <person name="Duran C."/>
            <person name="Peng C."/>
            <person name="Geng C."/>
            <person name="Koh C."/>
            <person name="Lin C."/>
            <person name="Edwards D."/>
            <person name="Mu D."/>
            <person name="Shen D."/>
            <person name="Soumpourou E."/>
            <person name="Li F."/>
            <person name="Fraser F."/>
            <person name="Conant G."/>
            <person name="Lassalle G."/>
            <person name="King G.J."/>
            <person name="Bonnema G."/>
            <person name="Tang H."/>
            <person name="Wang H."/>
            <person name="Belcram H."/>
            <person name="Zhou H."/>
            <person name="Hirakawa H."/>
            <person name="Abe H."/>
            <person name="Guo H."/>
            <person name="Wang H."/>
            <person name="Jin H."/>
            <person name="Parkin I.A."/>
            <person name="Batley J."/>
            <person name="Kim J.S."/>
            <person name="Just J."/>
            <person name="Li J."/>
            <person name="Xu J."/>
            <person name="Deng J."/>
            <person name="Kim J.A."/>
            <person name="Li J."/>
            <person name="Yu J."/>
            <person name="Meng J."/>
            <person name="Wang J."/>
            <person name="Min J."/>
            <person name="Poulain J."/>
            <person name="Wang J."/>
            <person name="Hatakeyama K."/>
            <person name="Wu K."/>
            <person name="Wang L."/>
            <person name="Fang L."/>
            <person name="Trick M."/>
            <person name="Links M.G."/>
            <person name="Zhao M."/>
            <person name="Jin M."/>
            <person name="Ramchiary N."/>
            <person name="Drou N."/>
            <person name="Berkman P.J."/>
            <person name="Cai Q."/>
            <person name="Huang Q."/>
            <person name="Li R."/>
            <person name="Tabata S."/>
            <person name="Cheng S."/>
            <person name="Zhang S."/>
            <person name="Zhang S."/>
            <person name="Huang S."/>
            <person name="Sato S."/>
            <person name="Sun S."/>
            <person name="Kwon S.J."/>
            <person name="Choi S.R."/>
            <person name="Lee T.H."/>
            <person name="Fan W."/>
            <person name="Zhao X."/>
            <person name="Tan X."/>
            <person name="Xu X."/>
            <person name="Wang Y."/>
            <person name="Qiu Y."/>
            <person name="Yin Y."/>
            <person name="Li Y."/>
            <person name="Du Y."/>
            <person name="Liao Y."/>
            <person name="Lim Y."/>
            <person name="Narusaka Y."/>
            <person name="Wang Y."/>
            <person name="Wang Z."/>
            <person name="Li Z."/>
            <person name="Wang Z."/>
            <person name="Xiong Z."/>
            <person name="Zhang Z."/>
        </authorList>
    </citation>
    <scope>NUCLEOTIDE SEQUENCE [LARGE SCALE GENOMIC DNA]</scope>
    <source>
        <strain evidence="2 3">cv. Chiifu-401-42</strain>
    </source>
</reference>
<dbReference type="InParanoid" id="M4E693"/>
<evidence type="ECO:0000313" key="3">
    <source>
        <dbReference type="Proteomes" id="UP000011750"/>
    </source>
</evidence>
<name>M4E693_BRACM</name>
<dbReference type="STRING" id="51351.M4E693"/>
<dbReference type="Gramene" id="Bra024297.1">
    <property type="protein sequence ID" value="Bra024297.1-P"/>
    <property type="gene ID" value="Bra024297"/>
</dbReference>
<feature type="compositionally biased region" description="Basic and acidic residues" evidence="1">
    <location>
        <begin position="1"/>
        <end position="16"/>
    </location>
</feature>
<reference evidence="2 3" key="2">
    <citation type="journal article" date="2018" name="Hortic Res">
        <title>Improved Brassica rapa reference genome by single-molecule sequencing and chromosome conformation capture technologies.</title>
        <authorList>
            <person name="Zhang L."/>
            <person name="Cai X."/>
            <person name="Wu J."/>
            <person name="Liu M."/>
            <person name="Grob S."/>
            <person name="Cheng F."/>
            <person name="Liang J."/>
            <person name="Cai C."/>
            <person name="Liu Z."/>
            <person name="Liu B."/>
            <person name="Wang F."/>
            <person name="Li S."/>
            <person name="Liu F."/>
            <person name="Li X."/>
            <person name="Cheng L."/>
            <person name="Yang W."/>
            <person name="Li M.H."/>
            <person name="Grossniklaus U."/>
            <person name="Zheng H."/>
            <person name="Wang X."/>
        </authorList>
    </citation>
    <scope>NUCLEOTIDE SEQUENCE [LARGE SCALE GENOMIC DNA]</scope>
    <source>
        <strain evidence="2 3">cv. Chiifu-401-42</strain>
    </source>
</reference>
<dbReference type="AlphaFoldDB" id="M4E693"/>
<dbReference type="HOGENOM" id="CLU_1241632_0_0_1"/>
<dbReference type="EnsemblPlants" id="Bra024297.1">
    <property type="protein sequence ID" value="Bra024297.1-P"/>
    <property type="gene ID" value="Bra024297"/>
</dbReference>
<keyword evidence="3" id="KW-1185">Reference proteome</keyword>
<evidence type="ECO:0000256" key="1">
    <source>
        <dbReference type="SAM" id="MobiDB-lite"/>
    </source>
</evidence>
<proteinExistence type="predicted"/>
<sequence length="235" mass="26854">MVSITHKDDEIVESKEFTPISSPKNTYDTNSDELNDTDEEEVHKDFCLYYCCMAVELEDAPERWSCNDCVEDDQIVESKEITPISSPKNTDDMNIDELNDTDEEEMRESRFQKQNYLSTQKSSVTVGLDLNIEPNLNLNPNKDLNLDPSIDLNVNPKLDLNLDMNLDPNLNLSVDNKLDVSLDCGSYYQSSSTNNFQAHTQMRAFPNPLLGRGSLKKTIVQRDVVWIHDSLYEMA</sequence>
<reference evidence="2" key="3">
    <citation type="submission" date="2023-03" db="UniProtKB">
        <authorList>
            <consortium name="EnsemblPlants"/>
        </authorList>
    </citation>
    <scope>IDENTIFICATION</scope>
    <source>
        <strain evidence="2">cv. Chiifu-401-42</strain>
    </source>
</reference>
<feature type="region of interest" description="Disordered" evidence="1">
    <location>
        <begin position="1"/>
        <end position="36"/>
    </location>
</feature>